<comment type="caution">
    <text evidence="2">The sequence shown here is derived from an EMBL/GenBank/DDBJ whole genome shotgun (WGS) entry which is preliminary data.</text>
</comment>
<evidence type="ECO:0000256" key="1">
    <source>
        <dbReference type="SAM" id="MobiDB-lite"/>
    </source>
</evidence>
<feature type="compositionally biased region" description="Low complexity" evidence="1">
    <location>
        <begin position="20"/>
        <end position="30"/>
    </location>
</feature>
<name>A0A833J5G8_9HYPH</name>
<dbReference type="Proteomes" id="UP000469949">
    <property type="component" value="Unassembled WGS sequence"/>
</dbReference>
<protein>
    <submittedName>
        <fullName evidence="2">Uncharacterized protein</fullName>
    </submittedName>
</protein>
<sequence>MCFLRDHPGSNVSAMGEPVRSLQRSSSQRSPDPPPRSESAGSAKILA</sequence>
<dbReference type="EMBL" id="WEKV01000010">
    <property type="protein sequence ID" value="KAB7784792.1"/>
    <property type="molecule type" value="Genomic_DNA"/>
</dbReference>
<organism evidence="2 3">
    <name type="scientific">Methylorubrum populi</name>
    <dbReference type="NCBI Taxonomy" id="223967"/>
    <lineage>
        <taxon>Bacteria</taxon>
        <taxon>Pseudomonadati</taxon>
        <taxon>Pseudomonadota</taxon>
        <taxon>Alphaproteobacteria</taxon>
        <taxon>Hyphomicrobiales</taxon>
        <taxon>Methylobacteriaceae</taxon>
        <taxon>Methylorubrum</taxon>
    </lineage>
</organism>
<dbReference type="AlphaFoldDB" id="A0A833J5G8"/>
<evidence type="ECO:0000313" key="2">
    <source>
        <dbReference type="EMBL" id="KAB7784792.1"/>
    </source>
</evidence>
<accession>A0A833J5G8</accession>
<proteinExistence type="predicted"/>
<gene>
    <name evidence="2" type="ORF">F8B43_2825</name>
</gene>
<reference evidence="2 3" key="1">
    <citation type="submission" date="2019-10" db="EMBL/GenBank/DDBJ databases">
        <title>Draft Genome Sequence of the Caffeine Degrading Methylotroph Methylorubrum populi PINKEL.</title>
        <authorList>
            <person name="Dawson S.C."/>
            <person name="Zhang X."/>
            <person name="Wright M.E."/>
            <person name="Sharma G."/>
            <person name="Langner J.T."/>
            <person name="Ditty J.L."/>
            <person name="Subuyuj G.A."/>
        </authorList>
    </citation>
    <scope>NUCLEOTIDE SEQUENCE [LARGE SCALE GENOMIC DNA]</scope>
    <source>
        <strain evidence="2 3">Pinkel</strain>
    </source>
</reference>
<evidence type="ECO:0000313" key="3">
    <source>
        <dbReference type="Proteomes" id="UP000469949"/>
    </source>
</evidence>
<feature type="region of interest" description="Disordered" evidence="1">
    <location>
        <begin position="1"/>
        <end position="47"/>
    </location>
</feature>